<dbReference type="Pfam" id="PF14655">
    <property type="entry name" value="RAB3GAP2_N"/>
    <property type="match status" value="1"/>
</dbReference>
<dbReference type="InterPro" id="IPR026059">
    <property type="entry name" value="Rab3GAP2"/>
</dbReference>
<dbReference type="PANTHER" id="PTHR12472:SF0">
    <property type="entry name" value="RAB3 GTPASE-ACTIVATING PROTEIN NON-CATALYTIC SUBUNIT"/>
    <property type="match status" value="1"/>
</dbReference>
<evidence type="ECO:0000313" key="3">
    <source>
        <dbReference type="EMBL" id="KAG2237007.1"/>
    </source>
</evidence>
<feature type="region of interest" description="Disordered" evidence="1">
    <location>
        <begin position="564"/>
        <end position="591"/>
    </location>
</feature>
<name>A0A8H7VZD1_9FUNG</name>
<dbReference type="AlphaFoldDB" id="A0A8H7VZD1"/>
<feature type="compositionally biased region" description="Acidic residues" evidence="1">
    <location>
        <begin position="572"/>
        <end position="581"/>
    </location>
</feature>
<dbReference type="EMBL" id="JAEPRE010000010">
    <property type="protein sequence ID" value="KAG2237007.1"/>
    <property type="molecule type" value="Genomic_DNA"/>
</dbReference>
<dbReference type="InterPro" id="IPR011047">
    <property type="entry name" value="Quinoprotein_ADH-like_sf"/>
</dbReference>
<feature type="domain" description="Rab3-GAP regulatory subunit N-terminal" evidence="2">
    <location>
        <begin position="91"/>
        <end position="510"/>
    </location>
</feature>
<protein>
    <recommendedName>
        <fullName evidence="2">Rab3-GAP regulatory subunit N-terminal domain-containing protein</fullName>
    </recommendedName>
</protein>
<proteinExistence type="predicted"/>
<evidence type="ECO:0000256" key="1">
    <source>
        <dbReference type="SAM" id="MobiDB-lite"/>
    </source>
</evidence>
<accession>A0A8H7VZD1</accession>
<sequence>MNGTKKIKCVLEAHYRIPPPVLMILMGNLPQVSSSIEDITDESLDESQIIKVPKEDGWNKVGLYEVDEEPVPSAADIITRSPSPNIPINNSYVISASAGGKSIVLAYKTKFVIVQLNNEEEYSALGQGSGCQQPGEEITSILCLPLFVPSTRLTQNYIMCGYNTGWIRVFSDAGVLLTEQQLEVTPVISIKVRTPPPVVKISNQQALNQDEDITILFGGNRVVSIDGQSLWMVLRVCDGQRESGIDASRMHTAFTYKKWDLQHQEEVRDVISLGPSAVYDVTPFMDNTNTISTNSMSPEKTATARYIGVGLQPMFSYYATSESTRPLMSPASMASYVVSRVASPVFSFAKSWWGASSPSAGSRRNNSPTPYVPDMHRPPSHIEPATLIPSVLSVQDSNRKINQISVSPPVTSAQRHLLAATSDALGRVILWDLMESEMIRMWKGVRDAVCGWVEVFEHELFETEIVESARPKVLLFLVIYSSKRGFLKVFQMRHGKQVGAYHVGSGWQLVPCAREPLGSSMVSPERRRCSSEKSEYGGLSNCLLVGPDGEVRIIKIILKEVVQADETKTSQEDEEEEDEEEKPVFVDGNEL</sequence>
<dbReference type="PANTHER" id="PTHR12472">
    <property type="entry name" value="RAB3-GAP REGULATORY DOMAIN"/>
    <property type="match status" value="1"/>
</dbReference>
<keyword evidence="4" id="KW-1185">Reference proteome</keyword>
<dbReference type="InterPro" id="IPR032839">
    <property type="entry name" value="RAB3GAP_N"/>
</dbReference>
<reference evidence="3" key="1">
    <citation type="submission" date="2021-01" db="EMBL/GenBank/DDBJ databases">
        <title>Metabolic potential, ecology and presence of endohyphal bacteria is reflected in genomic diversity of Mucoromycotina.</title>
        <authorList>
            <person name="Muszewska A."/>
            <person name="Okrasinska A."/>
            <person name="Steczkiewicz K."/>
            <person name="Drgas O."/>
            <person name="Orlowska M."/>
            <person name="Perlinska-Lenart U."/>
            <person name="Aleksandrzak-Piekarczyk T."/>
            <person name="Szatraj K."/>
            <person name="Zielenkiewicz U."/>
            <person name="Pilsyk S."/>
            <person name="Malc E."/>
            <person name="Mieczkowski P."/>
            <person name="Kruszewska J.S."/>
            <person name="Biernat P."/>
            <person name="Pawlowska J."/>
        </authorList>
    </citation>
    <scope>NUCLEOTIDE SEQUENCE</scope>
    <source>
        <strain evidence="3">WA0000018081</strain>
    </source>
</reference>
<evidence type="ECO:0000313" key="4">
    <source>
        <dbReference type="Proteomes" id="UP000613177"/>
    </source>
</evidence>
<comment type="caution">
    <text evidence="3">The sequence shown here is derived from an EMBL/GenBank/DDBJ whole genome shotgun (WGS) entry which is preliminary data.</text>
</comment>
<organism evidence="3 4">
    <name type="scientific">Thamnidium elegans</name>
    <dbReference type="NCBI Taxonomy" id="101142"/>
    <lineage>
        <taxon>Eukaryota</taxon>
        <taxon>Fungi</taxon>
        <taxon>Fungi incertae sedis</taxon>
        <taxon>Mucoromycota</taxon>
        <taxon>Mucoromycotina</taxon>
        <taxon>Mucoromycetes</taxon>
        <taxon>Mucorales</taxon>
        <taxon>Mucorineae</taxon>
        <taxon>Mucoraceae</taxon>
        <taxon>Thamnidium</taxon>
    </lineage>
</organism>
<gene>
    <name evidence="3" type="ORF">INT48_001774</name>
</gene>
<evidence type="ECO:0000259" key="2">
    <source>
        <dbReference type="Pfam" id="PF14655"/>
    </source>
</evidence>
<dbReference type="Proteomes" id="UP000613177">
    <property type="component" value="Unassembled WGS sequence"/>
</dbReference>
<dbReference type="SUPFAM" id="SSF50998">
    <property type="entry name" value="Quinoprotein alcohol dehydrogenase-like"/>
    <property type="match status" value="1"/>
</dbReference>